<evidence type="ECO:0000313" key="2">
    <source>
        <dbReference type="EMBL" id="KAF2664300.1"/>
    </source>
</evidence>
<protein>
    <recommendedName>
        <fullName evidence="1">Rhodanese domain-containing protein</fullName>
    </recommendedName>
</protein>
<name>A0A6A6TX43_9PEZI</name>
<dbReference type="SUPFAM" id="SSF52821">
    <property type="entry name" value="Rhodanese/Cell cycle control phosphatase"/>
    <property type="match status" value="1"/>
</dbReference>
<dbReference type="Gene3D" id="3.40.250.10">
    <property type="entry name" value="Rhodanese-like domain"/>
    <property type="match status" value="1"/>
</dbReference>
<dbReference type="InterPro" id="IPR001763">
    <property type="entry name" value="Rhodanese-like_dom"/>
</dbReference>
<proteinExistence type="predicted"/>
<evidence type="ECO:0000259" key="1">
    <source>
        <dbReference type="PROSITE" id="PS50206"/>
    </source>
</evidence>
<dbReference type="EMBL" id="MU004243">
    <property type="protein sequence ID" value="KAF2664300.1"/>
    <property type="molecule type" value="Genomic_DNA"/>
</dbReference>
<reference evidence="2" key="1">
    <citation type="journal article" date="2020" name="Stud. Mycol.">
        <title>101 Dothideomycetes genomes: a test case for predicting lifestyles and emergence of pathogens.</title>
        <authorList>
            <person name="Haridas S."/>
            <person name="Albert R."/>
            <person name="Binder M."/>
            <person name="Bloem J."/>
            <person name="Labutti K."/>
            <person name="Salamov A."/>
            <person name="Andreopoulos B."/>
            <person name="Baker S."/>
            <person name="Barry K."/>
            <person name="Bills G."/>
            <person name="Bluhm B."/>
            <person name="Cannon C."/>
            <person name="Castanera R."/>
            <person name="Culley D."/>
            <person name="Daum C."/>
            <person name="Ezra D."/>
            <person name="Gonzalez J."/>
            <person name="Henrissat B."/>
            <person name="Kuo A."/>
            <person name="Liang C."/>
            <person name="Lipzen A."/>
            <person name="Lutzoni F."/>
            <person name="Magnuson J."/>
            <person name="Mondo S."/>
            <person name="Nolan M."/>
            <person name="Ohm R."/>
            <person name="Pangilinan J."/>
            <person name="Park H.-J."/>
            <person name="Ramirez L."/>
            <person name="Alfaro M."/>
            <person name="Sun H."/>
            <person name="Tritt A."/>
            <person name="Yoshinaga Y."/>
            <person name="Zwiers L.-H."/>
            <person name="Turgeon B."/>
            <person name="Goodwin S."/>
            <person name="Spatafora J."/>
            <person name="Crous P."/>
            <person name="Grigoriev I."/>
        </authorList>
    </citation>
    <scope>NUCLEOTIDE SEQUENCE</scope>
    <source>
        <strain evidence="2">CBS 115976</strain>
    </source>
</reference>
<dbReference type="CDD" id="cd00158">
    <property type="entry name" value="RHOD"/>
    <property type="match status" value="1"/>
</dbReference>
<feature type="domain" description="Rhodanese" evidence="1">
    <location>
        <begin position="112"/>
        <end position="151"/>
    </location>
</feature>
<dbReference type="Proteomes" id="UP000799302">
    <property type="component" value="Unassembled WGS sequence"/>
</dbReference>
<keyword evidence="3" id="KW-1185">Reference proteome</keyword>
<dbReference type="Pfam" id="PF00581">
    <property type="entry name" value="Rhodanese"/>
    <property type="match status" value="1"/>
</dbReference>
<evidence type="ECO:0000313" key="3">
    <source>
        <dbReference type="Proteomes" id="UP000799302"/>
    </source>
</evidence>
<organism evidence="2 3">
    <name type="scientific">Microthyrium microscopicum</name>
    <dbReference type="NCBI Taxonomy" id="703497"/>
    <lineage>
        <taxon>Eukaryota</taxon>
        <taxon>Fungi</taxon>
        <taxon>Dikarya</taxon>
        <taxon>Ascomycota</taxon>
        <taxon>Pezizomycotina</taxon>
        <taxon>Dothideomycetes</taxon>
        <taxon>Dothideomycetes incertae sedis</taxon>
        <taxon>Microthyriales</taxon>
        <taxon>Microthyriaceae</taxon>
        <taxon>Microthyrium</taxon>
    </lineage>
</organism>
<dbReference type="PROSITE" id="PS50206">
    <property type="entry name" value="RHODANESE_3"/>
    <property type="match status" value="1"/>
</dbReference>
<accession>A0A6A6TX43</accession>
<dbReference type="OrthoDB" id="566238at2759"/>
<dbReference type="AlphaFoldDB" id="A0A6A6TX43"/>
<gene>
    <name evidence="2" type="ORF">BT63DRAFT_460604</name>
</gene>
<dbReference type="InterPro" id="IPR036873">
    <property type="entry name" value="Rhodanese-like_dom_sf"/>
</dbReference>
<sequence length="163" mass="18698">MSSRVLYPPPGSASIDQILEEARKHIFRMKVYELQAILDSPDSDFTLGPIHVIDIRPEAQRQSEGAFKFNIDGDHPKGHKIHVIERNVLEWRLDPLSDSRAQEIIDPYEYRTRIVVVCSQGYTSSLAARELQRLGLWHATDLDGGVQEWQEWQQAGNRDSFLS</sequence>